<dbReference type="KEGG" id="shh:ShL2_00329"/>
<dbReference type="InterPro" id="IPR038765">
    <property type="entry name" value="Papain-like_cys_pep_sf"/>
</dbReference>
<dbReference type="Gene3D" id="3.90.1720.10">
    <property type="entry name" value="endopeptidase domain like (from Nostoc punctiforme)"/>
    <property type="match status" value="1"/>
</dbReference>
<name>A0A7Z1SCW9_STAHA</name>
<dbReference type="RefSeq" id="WP_011274749.1">
    <property type="nucleotide sequence ID" value="NZ_CAJCFW010000030.1"/>
</dbReference>
<feature type="compositionally biased region" description="Low complexity" evidence="1">
    <location>
        <begin position="137"/>
        <end position="156"/>
    </location>
</feature>
<evidence type="ECO:0000313" key="3">
    <source>
        <dbReference type="EMBL" id="PPJ74993.1"/>
    </source>
</evidence>
<dbReference type="SUPFAM" id="SSF54001">
    <property type="entry name" value="Cysteine proteinases"/>
    <property type="match status" value="1"/>
</dbReference>
<evidence type="ECO:0000256" key="1">
    <source>
        <dbReference type="SAM" id="MobiDB-lite"/>
    </source>
</evidence>
<feature type="signal peptide" evidence="2">
    <location>
        <begin position="1"/>
        <end position="26"/>
    </location>
</feature>
<dbReference type="AlphaFoldDB" id="A0A7Z1SCW9"/>
<accession>A0A7Z1SCW9</accession>
<feature type="region of interest" description="Disordered" evidence="1">
    <location>
        <begin position="58"/>
        <end position="156"/>
    </location>
</feature>
<dbReference type="PROSITE" id="PS50911">
    <property type="entry name" value="CHAP"/>
    <property type="match status" value="1"/>
</dbReference>
<sequence length="263" mass="27555">MKKIATATIATAGIATFGLAHQDADAAENNNGYNPNDPYSYSYTYTIDQQGNYHYEWQGNWSPSQAQQGGQQNTGNQAVNNTQSNNNYNYNYNNNQSNQNTQSYTANNNAGGGLGASYSTSDRNVKVTTQNAPTTQSTSSNASSSSSSEALAGKSSGGSNLYTAGQCTYYVYDKVGGKIGSTWGNANNWATAAAADGYTVNNTPKAGAVMQTSQGAYGHVAYVESVNDDGSVKVSEMNYNGGPGVVSSRTISAGQAGSYNYIS</sequence>
<feature type="chain" id="PRO_5043490217" evidence="2">
    <location>
        <begin position="27"/>
        <end position="263"/>
    </location>
</feature>
<dbReference type="Proteomes" id="UP000238153">
    <property type="component" value="Unassembled WGS sequence"/>
</dbReference>
<feature type="compositionally biased region" description="Low complexity" evidence="1">
    <location>
        <begin position="65"/>
        <end position="109"/>
    </location>
</feature>
<dbReference type="Pfam" id="PF05257">
    <property type="entry name" value="CHAP"/>
    <property type="match status" value="1"/>
</dbReference>
<proteinExistence type="predicted"/>
<reference evidence="3 4" key="1">
    <citation type="submission" date="2017-11" db="EMBL/GenBank/DDBJ databases">
        <authorList>
            <person name="Founou R.C."/>
            <person name="Founou L."/>
            <person name="Allam M."/>
            <person name="Ismail A."/>
            <person name="Essack S.Y."/>
        </authorList>
    </citation>
    <scope>NUCLEOTIDE SEQUENCE [LARGE SCALE GENOMIC DNA]</scope>
    <source>
        <strain evidence="3 4">G811N2B1</strain>
    </source>
</reference>
<dbReference type="InterPro" id="IPR007921">
    <property type="entry name" value="CHAP_dom"/>
</dbReference>
<protein>
    <submittedName>
        <fullName evidence="3">CHAP domain-containing protein</fullName>
    </submittedName>
</protein>
<dbReference type="EMBL" id="PGWX01000284">
    <property type="protein sequence ID" value="PPJ74993.1"/>
    <property type="molecule type" value="Genomic_DNA"/>
</dbReference>
<keyword evidence="2" id="KW-0732">Signal</keyword>
<gene>
    <name evidence="3" type="ORF">CV019_06740</name>
</gene>
<organism evidence="3 4">
    <name type="scientific">Staphylococcus haemolyticus</name>
    <dbReference type="NCBI Taxonomy" id="1283"/>
    <lineage>
        <taxon>Bacteria</taxon>
        <taxon>Bacillati</taxon>
        <taxon>Bacillota</taxon>
        <taxon>Bacilli</taxon>
        <taxon>Bacillales</taxon>
        <taxon>Staphylococcaceae</taxon>
        <taxon>Staphylococcus</taxon>
    </lineage>
</organism>
<feature type="compositionally biased region" description="Polar residues" evidence="1">
    <location>
        <begin position="117"/>
        <end position="136"/>
    </location>
</feature>
<evidence type="ECO:0000256" key="2">
    <source>
        <dbReference type="SAM" id="SignalP"/>
    </source>
</evidence>
<dbReference type="OMA" id="QAYHANN"/>
<comment type="caution">
    <text evidence="3">The sequence shown here is derived from an EMBL/GenBank/DDBJ whole genome shotgun (WGS) entry which is preliminary data.</text>
</comment>
<evidence type="ECO:0000313" key="4">
    <source>
        <dbReference type="Proteomes" id="UP000238153"/>
    </source>
</evidence>